<dbReference type="RefSeq" id="WP_004955971.1">
    <property type="nucleotide sequence ID" value="NZ_LR134117.1"/>
</dbReference>
<evidence type="ECO:0000313" key="3">
    <source>
        <dbReference type="EMBL" id="VDZ53695.1"/>
    </source>
</evidence>
<dbReference type="PANTHER" id="PTHR22946">
    <property type="entry name" value="DIENELACTONE HYDROLASE DOMAIN-CONTAINING PROTEIN-RELATED"/>
    <property type="match status" value="1"/>
</dbReference>
<name>A0A3S4E652_SEROD</name>
<dbReference type="NCBIfam" id="NF007857">
    <property type="entry name" value="PRK10566.1"/>
    <property type="match status" value="1"/>
</dbReference>
<accession>A0A3S4E652</accession>
<proteinExistence type="predicted"/>
<dbReference type="SUPFAM" id="SSF53474">
    <property type="entry name" value="alpha/beta-Hydrolases"/>
    <property type="match status" value="1"/>
</dbReference>
<keyword evidence="1" id="KW-0378">Hydrolase</keyword>
<dbReference type="GO" id="GO:0008236">
    <property type="term" value="F:serine-type peptidase activity"/>
    <property type="evidence" value="ECO:0007669"/>
    <property type="project" value="InterPro"/>
</dbReference>
<feature type="domain" description="Peptidase S9 prolyl oligopeptidase catalytic" evidence="2">
    <location>
        <begin position="85"/>
        <end position="245"/>
    </location>
</feature>
<evidence type="ECO:0000256" key="1">
    <source>
        <dbReference type="ARBA" id="ARBA00022801"/>
    </source>
</evidence>
<protein>
    <submittedName>
        <fullName evidence="3">Esterase</fullName>
    </submittedName>
</protein>
<dbReference type="InterPro" id="IPR001375">
    <property type="entry name" value="Peptidase_S9_cat"/>
</dbReference>
<dbReference type="InterPro" id="IPR029058">
    <property type="entry name" value="AB_hydrolase_fold"/>
</dbReference>
<reference evidence="3 4" key="1">
    <citation type="submission" date="2018-12" db="EMBL/GenBank/DDBJ databases">
        <authorList>
            <consortium name="Pathogen Informatics"/>
        </authorList>
    </citation>
    <scope>NUCLEOTIDE SEQUENCE [LARGE SCALE GENOMIC DNA]</scope>
    <source>
        <strain evidence="3 4">NCTC11214</strain>
    </source>
</reference>
<dbReference type="EMBL" id="LR134117">
    <property type="protein sequence ID" value="VDZ53695.1"/>
    <property type="molecule type" value="Genomic_DNA"/>
</dbReference>
<dbReference type="GO" id="GO:0052689">
    <property type="term" value="F:carboxylic ester hydrolase activity"/>
    <property type="evidence" value="ECO:0007669"/>
    <property type="project" value="UniProtKB-ARBA"/>
</dbReference>
<evidence type="ECO:0000313" key="4">
    <source>
        <dbReference type="Proteomes" id="UP000281391"/>
    </source>
</evidence>
<gene>
    <name evidence="3" type="ORF">NCTC11214_01160</name>
</gene>
<dbReference type="PANTHER" id="PTHR22946:SF9">
    <property type="entry name" value="POLYKETIDE TRANSFERASE AF380"/>
    <property type="match status" value="1"/>
</dbReference>
<dbReference type="Pfam" id="PF00326">
    <property type="entry name" value="Peptidase_S9"/>
    <property type="match status" value="1"/>
</dbReference>
<sequence>MIELYDERVGDIALIHAVPAGQYQQPLPTVFFYHGYTSSKEVYAYFGYALAKAGFRVILPDADLHGERYHGDAAQRLAHFWEILRRNIDELPALKAHFAERGVIDGTRIGVAGASMGGMTTLGALTRYPWIAAAASLMGAGYFTSLSQTLFPPLDERGQVLSPTRHAERVAPLADYGVEHQLETLSGRPLLLWHGEADDLVPASQSLRLAQALRESGWDQRLTLDTEPGVAHRITPAALAATVAFFTHNL</sequence>
<dbReference type="KEGG" id="sof:NCTC11214_01160"/>
<evidence type="ECO:0000259" key="2">
    <source>
        <dbReference type="Pfam" id="PF00326"/>
    </source>
</evidence>
<dbReference type="Proteomes" id="UP000281391">
    <property type="component" value="Chromosome"/>
</dbReference>
<dbReference type="Gene3D" id="3.40.50.1820">
    <property type="entry name" value="alpha/beta hydrolase"/>
    <property type="match status" value="1"/>
</dbReference>
<dbReference type="GO" id="GO:0006508">
    <property type="term" value="P:proteolysis"/>
    <property type="evidence" value="ECO:0007669"/>
    <property type="project" value="InterPro"/>
</dbReference>
<dbReference type="AlphaFoldDB" id="A0A3S4E652"/>
<dbReference type="InterPro" id="IPR050261">
    <property type="entry name" value="FrsA_esterase"/>
</dbReference>
<organism evidence="3 4">
    <name type="scientific">Serratia odorifera</name>
    <dbReference type="NCBI Taxonomy" id="618"/>
    <lineage>
        <taxon>Bacteria</taxon>
        <taxon>Pseudomonadati</taxon>
        <taxon>Pseudomonadota</taxon>
        <taxon>Gammaproteobacteria</taxon>
        <taxon>Enterobacterales</taxon>
        <taxon>Yersiniaceae</taxon>
        <taxon>Serratia</taxon>
    </lineage>
</organism>